<evidence type="ECO:0000259" key="1">
    <source>
        <dbReference type="SMART" id="SM00986"/>
    </source>
</evidence>
<dbReference type="InterPro" id="IPR026353">
    <property type="entry name" value="Hypoxan-DNA_Glyclase"/>
</dbReference>
<gene>
    <name evidence="2" type="ORF">A4X20_29935</name>
</gene>
<dbReference type="InterPro" id="IPR005122">
    <property type="entry name" value="Uracil-DNA_glycosylase-like"/>
</dbReference>
<dbReference type="NCBIfam" id="TIGR04274">
    <property type="entry name" value="hypoxanDNAglyco"/>
    <property type="match status" value="1"/>
</dbReference>
<dbReference type="RefSeq" id="WP_064284931.1">
    <property type="nucleotide sequence ID" value="NZ_LWCS01000071.1"/>
</dbReference>
<feature type="domain" description="Uracil-DNA glycosylase-like" evidence="1">
    <location>
        <begin position="10"/>
        <end position="162"/>
    </location>
</feature>
<comment type="caution">
    <text evidence="2">The sequence shown here is derived from an EMBL/GenBank/DDBJ whole genome shotgun (WGS) entry which is preliminary data.</text>
</comment>
<evidence type="ECO:0000313" key="2">
    <source>
        <dbReference type="EMBL" id="OAN29314.1"/>
    </source>
</evidence>
<dbReference type="Gene3D" id="3.40.470.10">
    <property type="entry name" value="Uracil-DNA glycosylase-like domain"/>
    <property type="match status" value="1"/>
</dbReference>
<dbReference type="SUPFAM" id="SSF52141">
    <property type="entry name" value="Uracil-DNA glycosylase-like"/>
    <property type="match status" value="1"/>
</dbReference>
<dbReference type="CDD" id="cd10032">
    <property type="entry name" value="UDG-F6_HDG"/>
    <property type="match status" value="1"/>
</dbReference>
<sequence>MTSPILQSFPPLVSPGARVLILGNMPGVASLQAQRYYAYDRNAFWRLTAALFGFDASAPYDDRVAALTGADVAVWDVLKHCRRIGSLDSAVEPESMVANDFESLYAKYPTITHVYFNGAAAEKNYRRLVAAPDCLQYARLPSSSPAQTMSFDAKLAAWRQITTEART</sequence>
<name>A0A178LGC7_MYCIR</name>
<dbReference type="SMART" id="SM00987">
    <property type="entry name" value="UreE_C"/>
    <property type="match status" value="1"/>
</dbReference>
<proteinExistence type="predicted"/>
<dbReference type="EMBL" id="LWCS01000071">
    <property type="protein sequence ID" value="OAN29314.1"/>
    <property type="molecule type" value="Genomic_DNA"/>
</dbReference>
<organism evidence="2 3">
    <name type="scientific">Mycolicibacterium iranicum</name>
    <name type="common">Mycobacterium iranicum</name>
    <dbReference type="NCBI Taxonomy" id="912594"/>
    <lineage>
        <taxon>Bacteria</taxon>
        <taxon>Bacillati</taxon>
        <taxon>Actinomycetota</taxon>
        <taxon>Actinomycetes</taxon>
        <taxon>Mycobacteriales</taxon>
        <taxon>Mycobacteriaceae</taxon>
        <taxon>Mycolicibacterium</taxon>
    </lineage>
</organism>
<dbReference type="Proteomes" id="UP000078396">
    <property type="component" value="Unassembled WGS sequence"/>
</dbReference>
<dbReference type="OrthoDB" id="9799921at2"/>
<dbReference type="STRING" id="912594.AWC12_24950"/>
<dbReference type="InterPro" id="IPR036895">
    <property type="entry name" value="Uracil-DNA_glycosylase-like_sf"/>
</dbReference>
<protein>
    <submittedName>
        <fullName evidence="2">DNA-deoxyinosine glycosylase</fullName>
    </submittedName>
</protein>
<evidence type="ECO:0000313" key="3">
    <source>
        <dbReference type="Proteomes" id="UP000078396"/>
    </source>
</evidence>
<accession>A0A178LGC7</accession>
<dbReference type="SMART" id="SM00986">
    <property type="entry name" value="UDG"/>
    <property type="match status" value="1"/>
</dbReference>
<dbReference type="AlphaFoldDB" id="A0A178LGC7"/>
<reference evidence="2 3" key="1">
    <citation type="submission" date="2016-04" db="EMBL/GenBank/DDBJ databases">
        <title>Draft Genome Sequences of Staphylococcus capitis Strain H36, S. capitis Strain H65, S. cohnii Strain H62, S. hominis Strain H69, Mycobacterium iranicum Strain H39, Plantibacter sp. Strain H53, Pseudomonas oryzihabitans Strain H72, and Microbacterium sp. Strain H83, isolated from residential settings.</title>
        <authorList>
            <person name="Lymperopoulou D."/>
            <person name="Adams R.I."/>
            <person name="Lindow S."/>
            <person name="Coil D.A."/>
            <person name="Jospin G."/>
            <person name="Eisen J.A."/>
        </authorList>
    </citation>
    <scope>NUCLEOTIDE SEQUENCE [LARGE SCALE GENOMIC DNA]</scope>
    <source>
        <strain evidence="2 3">H39</strain>
    </source>
</reference>
<dbReference type="Pfam" id="PF03167">
    <property type="entry name" value="UDG"/>
    <property type="match status" value="1"/>
</dbReference>